<organism evidence="1 2">
    <name type="scientific">Serendipita indica (strain DSM 11827)</name>
    <name type="common">Root endophyte fungus</name>
    <name type="synonym">Piriformospora indica</name>
    <dbReference type="NCBI Taxonomy" id="1109443"/>
    <lineage>
        <taxon>Eukaryota</taxon>
        <taxon>Fungi</taxon>
        <taxon>Dikarya</taxon>
        <taxon>Basidiomycota</taxon>
        <taxon>Agaricomycotina</taxon>
        <taxon>Agaricomycetes</taxon>
        <taxon>Sebacinales</taxon>
        <taxon>Serendipitaceae</taxon>
        <taxon>Serendipita</taxon>
    </lineage>
</organism>
<proteinExistence type="predicted"/>
<gene>
    <name evidence="1" type="ORF">PIIN_02883</name>
</gene>
<dbReference type="InParanoid" id="G4TCK0"/>
<comment type="caution">
    <text evidence="1">The sequence shown here is derived from an EMBL/GenBank/DDBJ whole genome shotgun (WGS) entry which is preliminary data.</text>
</comment>
<dbReference type="OrthoDB" id="1711508at2759"/>
<dbReference type="eggNOG" id="KOG1605">
    <property type="taxonomic scope" value="Eukaryota"/>
</dbReference>
<dbReference type="OMA" id="HICVEEY"/>
<sequence>MIWSSAQPHSVKFMVDRVFGDRARHLIAVWDRTYFGLTPKQYHAKTPTVKDLRRPWISLPEPYSHSRRTTLLLDDSVDKAQQQPNNHICLTEYTAARRKLDCQTRLRVLQHSTMDIADPSYDSILLAMVGIIEAARNQPDVAKWLATGGLRKIDTQHNPISEYNATKGNQSTPLNDVSGLWFDDPDVLRFWTRRGQETLSKLDIPIIPGVVL</sequence>
<dbReference type="InterPro" id="IPR023214">
    <property type="entry name" value="HAD_sf"/>
</dbReference>
<evidence type="ECO:0000313" key="2">
    <source>
        <dbReference type="Proteomes" id="UP000007148"/>
    </source>
</evidence>
<dbReference type="Proteomes" id="UP000007148">
    <property type="component" value="Unassembled WGS sequence"/>
</dbReference>
<keyword evidence="2" id="KW-1185">Reference proteome</keyword>
<reference evidence="1 2" key="1">
    <citation type="journal article" date="2011" name="PLoS Pathog.">
        <title>Endophytic Life Strategies Decoded by Genome and Transcriptome Analyses of the Mutualistic Root Symbiont Piriformospora indica.</title>
        <authorList>
            <person name="Zuccaro A."/>
            <person name="Lahrmann U."/>
            <person name="Guldener U."/>
            <person name="Langen G."/>
            <person name="Pfiffi S."/>
            <person name="Biedenkopf D."/>
            <person name="Wong P."/>
            <person name="Samans B."/>
            <person name="Grimm C."/>
            <person name="Basiewicz M."/>
            <person name="Murat C."/>
            <person name="Martin F."/>
            <person name="Kogel K.H."/>
        </authorList>
    </citation>
    <scope>NUCLEOTIDE SEQUENCE [LARGE SCALE GENOMIC DNA]</scope>
    <source>
        <strain evidence="1 2">DSM 11827</strain>
    </source>
</reference>
<dbReference type="STRING" id="1109443.G4TCK0"/>
<dbReference type="SUPFAM" id="SSF56784">
    <property type="entry name" value="HAD-like"/>
    <property type="match status" value="1"/>
</dbReference>
<dbReference type="AlphaFoldDB" id="G4TCK0"/>
<name>G4TCK0_SERID</name>
<dbReference type="HOGENOM" id="CLU_018875_2_0_1"/>
<dbReference type="InterPro" id="IPR036412">
    <property type="entry name" value="HAD-like_sf"/>
</dbReference>
<evidence type="ECO:0000313" key="1">
    <source>
        <dbReference type="EMBL" id="CCA69024.1"/>
    </source>
</evidence>
<dbReference type="EMBL" id="CAFZ01000045">
    <property type="protein sequence ID" value="CCA69024.1"/>
    <property type="molecule type" value="Genomic_DNA"/>
</dbReference>
<dbReference type="Gene3D" id="3.40.50.1000">
    <property type="entry name" value="HAD superfamily/HAD-like"/>
    <property type="match status" value="1"/>
</dbReference>
<accession>G4TCK0</accession>
<protein>
    <submittedName>
        <fullName evidence="1">Uncharacterized protein</fullName>
    </submittedName>
</protein>